<evidence type="ECO:0000256" key="1">
    <source>
        <dbReference type="SAM" id="MobiDB-lite"/>
    </source>
</evidence>
<feature type="region of interest" description="Disordered" evidence="1">
    <location>
        <begin position="861"/>
        <end position="895"/>
    </location>
</feature>
<proteinExistence type="predicted"/>
<feature type="compositionally biased region" description="Polar residues" evidence="1">
    <location>
        <begin position="303"/>
        <end position="313"/>
    </location>
</feature>
<name>A0A9P5TZ13_9AGAR</name>
<reference evidence="2" key="1">
    <citation type="submission" date="2020-11" db="EMBL/GenBank/DDBJ databases">
        <authorList>
            <consortium name="DOE Joint Genome Institute"/>
            <person name="Ahrendt S."/>
            <person name="Riley R."/>
            <person name="Andreopoulos W."/>
            <person name="Labutti K."/>
            <person name="Pangilinan J."/>
            <person name="Ruiz-Duenas F.J."/>
            <person name="Barrasa J.M."/>
            <person name="Sanchez-Garcia M."/>
            <person name="Camarero S."/>
            <person name="Miyauchi S."/>
            <person name="Serrano A."/>
            <person name="Linde D."/>
            <person name="Babiker R."/>
            <person name="Drula E."/>
            <person name="Ayuso-Fernandez I."/>
            <person name="Pacheco R."/>
            <person name="Padilla G."/>
            <person name="Ferreira P."/>
            <person name="Barriuso J."/>
            <person name="Kellner H."/>
            <person name="Castanera R."/>
            <person name="Alfaro M."/>
            <person name="Ramirez L."/>
            <person name="Pisabarro A.G."/>
            <person name="Kuo A."/>
            <person name="Tritt A."/>
            <person name="Lipzen A."/>
            <person name="He G."/>
            <person name="Yan M."/>
            <person name="Ng V."/>
            <person name="Cullen D."/>
            <person name="Martin F."/>
            <person name="Rosso M.-N."/>
            <person name="Henrissat B."/>
            <person name="Hibbett D."/>
            <person name="Martinez A.T."/>
            <person name="Grigoriev I.V."/>
        </authorList>
    </citation>
    <scope>NUCLEOTIDE SEQUENCE</scope>
    <source>
        <strain evidence="2">AH 40177</strain>
    </source>
</reference>
<evidence type="ECO:0000313" key="3">
    <source>
        <dbReference type="Proteomes" id="UP000772434"/>
    </source>
</evidence>
<feature type="compositionally biased region" description="Low complexity" evidence="1">
    <location>
        <begin position="254"/>
        <end position="263"/>
    </location>
</feature>
<dbReference type="EMBL" id="JADNRY010000216">
    <property type="protein sequence ID" value="KAF9061065.1"/>
    <property type="molecule type" value="Genomic_DNA"/>
</dbReference>
<feature type="region of interest" description="Disordered" evidence="1">
    <location>
        <begin position="177"/>
        <end position="341"/>
    </location>
</feature>
<sequence length="980" mass="109620">MDRGLTMREAELAELGGNERERLMRNELVTGGTGDRVRGMTLLPPPFKFRALEELIAMRCQRAGTVGQPATGLNQVKCTLCRTQTDESCKRPPSSLVCSFCHGRHKTCDYARMLRFCTYAHLEGISVAEAVEVLTPHGTGFTFPTELFRDALDIIERDNSSVEVLQRVDFEREAMFPASSEERKGLSSFIQRQKEEDPWQKTVDSEKSKRERKKDKTSKKGSGKRGTTNKSQPSIRFTIPALAKPRVPSSTATDDPVVPPVNDLPITQPESPLPTNLPQVITRKRSFSPTPDEASRVVWPRLGNSQSSSTNSKPVPPPALPTHPEPPNPNQPVTESSLAGPAEGLDLEGQVIPATFIQAYRAAVLQLQEEKERSARFLGERNRLLDEVQVLGDRNQGLAADAIVERNRADVLFSRVKDVEASAALLTAEYRRSRQRTTELEAQLAERVPPTENAVNVSELQQAIIDGLRRDLKEANRSFNILSYQHQEVLCRSDHTAEISRRVAWEISALESSLVEKKKEIRVLEDMMMSSVGTSSESLVRDLQSDREALVNERNVALEYAIMLRQLDVPRFVRRFEQRAADPLFCLNNFLRTFEDQAVLDNPLFVEIESTLSEVVPAITNAACRAQLALRTVLEDFDLQFPHVRWLLRETSSSRIVHSLLRNAGMESMVSSIEPVFDADRTIWYGEYLKSSPDFFPLYTLKDPESPALQKAIRELLADVEIESTLSEVVPAITNAACRAQLALRTVLEDFDLQFPHVRRLLRETSSSRVVHSPLRNAGMESMVSSIEPVFDADRTIWYGEYLKSSPDFFPLYTLKDPESPALQKAIRELLADLDALPYTPTPTDSSVNYLPLPAPSFSPLSSTVPGLGTASRSDLLPPVSSQTPNSNPPREPSPMEEIEYVDLADIPGLHEEEDELEEEGEDELNEEVREVSQMAIREDVVIPGQEHSGGIIPEVHVQTESLFVPNPHNPLHMNAKSGF</sequence>
<feature type="compositionally biased region" description="Basic residues" evidence="1">
    <location>
        <begin position="210"/>
        <end position="223"/>
    </location>
</feature>
<protein>
    <submittedName>
        <fullName evidence="2">Uncharacterized protein</fullName>
    </submittedName>
</protein>
<dbReference type="AlphaFoldDB" id="A0A9P5TZ13"/>
<accession>A0A9P5TZ13</accession>
<comment type="caution">
    <text evidence="2">The sequence shown here is derived from an EMBL/GenBank/DDBJ whole genome shotgun (WGS) entry which is preliminary data.</text>
</comment>
<dbReference type="Proteomes" id="UP000772434">
    <property type="component" value="Unassembled WGS sequence"/>
</dbReference>
<evidence type="ECO:0000313" key="2">
    <source>
        <dbReference type="EMBL" id="KAF9061065.1"/>
    </source>
</evidence>
<organism evidence="2 3">
    <name type="scientific">Rhodocollybia butyracea</name>
    <dbReference type="NCBI Taxonomy" id="206335"/>
    <lineage>
        <taxon>Eukaryota</taxon>
        <taxon>Fungi</taxon>
        <taxon>Dikarya</taxon>
        <taxon>Basidiomycota</taxon>
        <taxon>Agaricomycotina</taxon>
        <taxon>Agaricomycetes</taxon>
        <taxon>Agaricomycetidae</taxon>
        <taxon>Agaricales</taxon>
        <taxon>Marasmiineae</taxon>
        <taxon>Omphalotaceae</taxon>
        <taxon>Rhodocollybia</taxon>
    </lineage>
</organism>
<feature type="compositionally biased region" description="Polar residues" evidence="1">
    <location>
        <begin position="268"/>
        <end position="279"/>
    </location>
</feature>
<gene>
    <name evidence="2" type="ORF">BDP27DRAFT_1369999</name>
</gene>
<feature type="compositionally biased region" description="Basic and acidic residues" evidence="1">
    <location>
        <begin position="192"/>
        <end position="209"/>
    </location>
</feature>
<feature type="compositionally biased region" description="Pro residues" evidence="1">
    <location>
        <begin position="314"/>
        <end position="330"/>
    </location>
</feature>
<keyword evidence="3" id="KW-1185">Reference proteome</keyword>